<dbReference type="WBParaSite" id="EN70_12222">
    <property type="protein sequence ID" value="EN70_12222"/>
    <property type="gene ID" value="EN70_12222"/>
</dbReference>
<sequence length="115" mass="13001">MSSSISRDMINAANAGTKCDMKGHAESSSLSCLYRLYHICPLTGLQRRSKTLPPPTKAQTLGRHIQLPQTRTIKPSSLPSSFSYHCRAFNNHRQEPAEYFRIAKPRRNMRSGQEP</sequence>
<name>A0A1I7VCB6_LOALO</name>
<dbReference type="Proteomes" id="UP000095285">
    <property type="component" value="Unassembled WGS sequence"/>
</dbReference>
<evidence type="ECO:0000313" key="1">
    <source>
        <dbReference type="Proteomes" id="UP000095285"/>
    </source>
</evidence>
<reference evidence="2" key="2">
    <citation type="submission" date="2016-11" db="UniProtKB">
        <authorList>
            <consortium name="WormBaseParasite"/>
        </authorList>
    </citation>
    <scope>IDENTIFICATION</scope>
</reference>
<proteinExistence type="predicted"/>
<accession>A0A1I7VCB6</accession>
<evidence type="ECO:0000313" key="2">
    <source>
        <dbReference type="WBParaSite" id="EN70_12222"/>
    </source>
</evidence>
<protein>
    <submittedName>
        <fullName evidence="2">Zinc finger protein</fullName>
    </submittedName>
</protein>
<reference evidence="1" key="1">
    <citation type="submission" date="2012-04" db="EMBL/GenBank/DDBJ databases">
        <title>The Genome Sequence of Loa loa.</title>
        <authorList>
            <consortium name="The Broad Institute Genome Sequencing Platform"/>
            <consortium name="Broad Institute Genome Sequencing Center for Infectious Disease"/>
            <person name="Nutman T.B."/>
            <person name="Fink D.L."/>
            <person name="Russ C."/>
            <person name="Young S."/>
            <person name="Zeng Q."/>
            <person name="Gargeya S."/>
            <person name="Alvarado L."/>
            <person name="Berlin A."/>
            <person name="Chapman S.B."/>
            <person name="Chen Z."/>
            <person name="Freedman E."/>
            <person name="Gellesch M."/>
            <person name="Goldberg J."/>
            <person name="Griggs A."/>
            <person name="Gujja S."/>
            <person name="Heilman E.R."/>
            <person name="Heiman D."/>
            <person name="Howarth C."/>
            <person name="Mehta T."/>
            <person name="Neiman D."/>
            <person name="Pearson M."/>
            <person name="Roberts A."/>
            <person name="Saif S."/>
            <person name="Shea T."/>
            <person name="Shenoy N."/>
            <person name="Sisk P."/>
            <person name="Stolte C."/>
            <person name="Sykes S."/>
            <person name="White J."/>
            <person name="Yandava C."/>
            <person name="Haas B."/>
            <person name="Henn M.R."/>
            <person name="Nusbaum C."/>
            <person name="Birren B."/>
        </authorList>
    </citation>
    <scope>NUCLEOTIDE SEQUENCE [LARGE SCALE GENOMIC DNA]</scope>
</reference>
<dbReference type="AlphaFoldDB" id="A0A1I7VCB6"/>
<keyword evidence="1" id="KW-1185">Reference proteome</keyword>
<organism evidence="1 2">
    <name type="scientific">Loa loa</name>
    <name type="common">Eye worm</name>
    <name type="synonym">Filaria loa</name>
    <dbReference type="NCBI Taxonomy" id="7209"/>
    <lineage>
        <taxon>Eukaryota</taxon>
        <taxon>Metazoa</taxon>
        <taxon>Ecdysozoa</taxon>
        <taxon>Nematoda</taxon>
        <taxon>Chromadorea</taxon>
        <taxon>Rhabditida</taxon>
        <taxon>Spirurina</taxon>
        <taxon>Spiruromorpha</taxon>
        <taxon>Filarioidea</taxon>
        <taxon>Onchocercidae</taxon>
        <taxon>Loa</taxon>
    </lineage>
</organism>